<dbReference type="GO" id="GO:0008380">
    <property type="term" value="P:RNA splicing"/>
    <property type="evidence" value="ECO:0007669"/>
    <property type="project" value="UniProtKB-KW"/>
</dbReference>
<keyword evidence="1" id="KW-0507">mRNA processing</keyword>
<dbReference type="GO" id="GO:0006397">
    <property type="term" value="P:mRNA processing"/>
    <property type="evidence" value="ECO:0007669"/>
    <property type="project" value="UniProtKB-KW"/>
</dbReference>
<dbReference type="SMART" id="SM00360">
    <property type="entry name" value="RRM"/>
    <property type="match status" value="1"/>
</dbReference>
<dbReference type="InterPro" id="IPR035979">
    <property type="entry name" value="RBD_domain_sf"/>
</dbReference>
<dbReference type="PROSITE" id="PS50102">
    <property type="entry name" value="RRM"/>
    <property type="match status" value="1"/>
</dbReference>
<dbReference type="AlphaFoldDB" id="A0A445F1B4"/>
<evidence type="ECO:0000313" key="8">
    <source>
        <dbReference type="Proteomes" id="UP000289340"/>
    </source>
</evidence>
<proteinExistence type="predicted"/>
<keyword evidence="3" id="KW-0508">mRNA splicing</keyword>
<comment type="caution">
    <text evidence="7">The sequence shown here is derived from an EMBL/GenBank/DDBJ whole genome shotgun (WGS) entry which is preliminary data.</text>
</comment>
<feature type="region of interest" description="Disordered" evidence="5">
    <location>
        <begin position="49"/>
        <end position="68"/>
    </location>
</feature>
<dbReference type="InterPro" id="IPR000504">
    <property type="entry name" value="RRM_dom"/>
</dbReference>
<dbReference type="GO" id="GO:0005681">
    <property type="term" value="C:spliceosomal complex"/>
    <property type="evidence" value="ECO:0007669"/>
    <property type="project" value="UniProtKB-KW"/>
</dbReference>
<feature type="compositionally biased region" description="Basic and acidic residues" evidence="5">
    <location>
        <begin position="255"/>
        <end position="275"/>
    </location>
</feature>
<dbReference type="FunFam" id="3.30.70.330:FF:001794">
    <property type="match status" value="1"/>
</dbReference>
<dbReference type="InterPro" id="IPR012677">
    <property type="entry name" value="Nucleotide-bd_a/b_plait_sf"/>
</dbReference>
<protein>
    <recommendedName>
        <fullName evidence="6">RRM domain-containing protein</fullName>
    </recommendedName>
</protein>
<keyword evidence="4" id="KW-0694">RNA-binding</keyword>
<feature type="region of interest" description="Disordered" evidence="5">
    <location>
        <begin position="743"/>
        <end position="766"/>
    </location>
</feature>
<feature type="compositionally biased region" description="Basic and acidic residues" evidence="5">
    <location>
        <begin position="92"/>
        <end position="104"/>
    </location>
</feature>
<evidence type="ECO:0000256" key="2">
    <source>
        <dbReference type="ARBA" id="ARBA00022728"/>
    </source>
</evidence>
<feature type="region of interest" description="Disordered" evidence="5">
    <location>
        <begin position="254"/>
        <end position="277"/>
    </location>
</feature>
<evidence type="ECO:0000256" key="4">
    <source>
        <dbReference type="PROSITE-ProRule" id="PRU00176"/>
    </source>
</evidence>
<feature type="region of interest" description="Disordered" evidence="5">
    <location>
        <begin position="517"/>
        <end position="537"/>
    </location>
</feature>
<accession>A0A445F1B4</accession>
<dbReference type="Gene3D" id="3.30.70.330">
    <property type="match status" value="1"/>
</dbReference>
<dbReference type="SUPFAM" id="SSF54928">
    <property type="entry name" value="RNA-binding domain, RBD"/>
    <property type="match status" value="1"/>
</dbReference>
<evidence type="ECO:0000313" key="7">
    <source>
        <dbReference type="EMBL" id="RZB42635.1"/>
    </source>
</evidence>
<feature type="domain" description="RRM" evidence="6">
    <location>
        <begin position="161"/>
        <end position="239"/>
    </location>
</feature>
<feature type="compositionally biased region" description="Basic residues" evidence="5">
    <location>
        <begin position="49"/>
        <end position="62"/>
    </location>
</feature>
<feature type="region of interest" description="Disordered" evidence="5">
    <location>
        <begin position="92"/>
        <end position="121"/>
    </location>
</feature>
<evidence type="ECO:0000256" key="1">
    <source>
        <dbReference type="ARBA" id="ARBA00022664"/>
    </source>
</evidence>
<dbReference type="Proteomes" id="UP000289340">
    <property type="component" value="Chromosome 20"/>
</dbReference>
<keyword evidence="8" id="KW-1185">Reference proteome</keyword>
<evidence type="ECO:0000256" key="3">
    <source>
        <dbReference type="ARBA" id="ARBA00023187"/>
    </source>
</evidence>
<dbReference type="PANTHER" id="PTHR23147">
    <property type="entry name" value="SERINE/ARGININE RICH SPLICING FACTOR"/>
    <property type="match status" value="1"/>
</dbReference>
<name>A0A445F1B4_GLYSO</name>
<organism evidence="7 8">
    <name type="scientific">Glycine soja</name>
    <name type="common">Wild soybean</name>
    <dbReference type="NCBI Taxonomy" id="3848"/>
    <lineage>
        <taxon>Eukaryota</taxon>
        <taxon>Viridiplantae</taxon>
        <taxon>Streptophyta</taxon>
        <taxon>Embryophyta</taxon>
        <taxon>Tracheophyta</taxon>
        <taxon>Spermatophyta</taxon>
        <taxon>Magnoliopsida</taxon>
        <taxon>eudicotyledons</taxon>
        <taxon>Gunneridae</taxon>
        <taxon>Pentapetalae</taxon>
        <taxon>rosids</taxon>
        <taxon>fabids</taxon>
        <taxon>Fabales</taxon>
        <taxon>Fabaceae</taxon>
        <taxon>Papilionoideae</taxon>
        <taxon>50 kb inversion clade</taxon>
        <taxon>NPAAA clade</taxon>
        <taxon>indigoferoid/millettioid clade</taxon>
        <taxon>Phaseoleae</taxon>
        <taxon>Glycine</taxon>
        <taxon>Glycine subgen. Soja</taxon>
    </lineage>
</organism>
<evidence type="ECO:0000256" key="5">
    <source>
        <dbReference type="SAM" id="MobiDB-lite"/>
    </source>
</evidence>
<dbReference type="GO" id="GO:0003723">
    <property type="term" value="F:RNA binding"/>
    <property type="evidence" value="ECO:0007669"/>
    <property type="project" value="UniProtKB-UniRule"/>
</dbReference>
<dbReference type="InterPro" id="IPR050907">
    <property type="entry name" value="SRSF"/>
</dbReference>
<dbReference type="EMBL" id="QZWG01000020">
    <property type="protein sequence ID" value="RZB42635.1"/>
    <property type="molecule type" value="Genomic_DNA"/>
</dbReference>
<gene>
    <name evidence="7" type="ORF">D0Y65_053276</name>
</gene>
<dbReference type="Pfam" id="PF00076">
    <property type="entry name" value="RRM_1"/>
    <property type="match status" value="1"/>
</dbReference>
<evidence type="ECO:0000259" key="6">
    <source>
        <dbReference type="PROSITE" id="PS50102"/>
    </source>
</evidence>
<reference evidence="7 8" key="1">
    <citation type="submission" date="2018-09" db="EMBL/GenBank/DDBJ databases">
        <title>A high-quality reference genome of wild soybean provides a powerful tool to mine soybean genomes.</title>
        <authorList>
            <person name="Xie M."/>
            <person name="Chung C.Y.L."/>
            <person name="Li M.-W."/>
            <person name="Wong F.-L."/>
            <person name="Chan T.-F."/>
            <person name="Lam H.-M."/>
        </authorList>
    </citation>
    <scope>NUCLEOTIDE SEQUENCE [LARGE SCALE GENOMIC DNA]</scope>
    <source>
        <strain evidence="8">cv. W05</strain>
        <tissue evidence="7">Hypocotyl of etiolated seedlings</tissue>
    </source>
</reference>
<feature type="region of interest" description="Disordered" evidence="5">
    <location>
        <begin position="1"/>
        <end position="20"/>
    </location>
</feature>
<sequence>MRERERGGGREREAREGRTKELRVVREGRTRERVCLRGNLRRRVHVSVRGSGRGRGRGRFRGRGKEKEVQAHYPAYDGLNGEKYIARDRRRDTAYGESRGHTESGRASYEVDNSPTRTDEGWVEVSHRRKKKTAIVRGPSVPDQSHRQHRRGSWRDKEDVTSFYFSRFPDEVNEKDLWQIFQRWGKVWEVFIHKAKNKAGHRFGFVRYKEIQDVQKLERQLDNSIFLGGIKMFVNQPKFARNNVNRGQLHRTLTHGKENMQEVDKGGQKTHDTGGRPRSYVEVARGVLPSVDNLSNRNVAVQGDNSLVLKPVFFTSTNEHKEWVQKAWVGRLKNRGMFERVKEELRWVLNPDFNPCYWVDDWVILPNLEDDKAIRLVNEERTKGSTPLLDLQKWSPHIRPTHRLAWVLLWGLPPTVWEAVYMEKVVAELGELIEVDEMVEERRRMDVARILIRTKLRPGIAMTVPAVIDGVDVVIHIVEDMHGFGTKTKPKQSLTWYPPSPLSTEPNTPITYVARTPGVDTEGASSDSGSQGSDGGFSGRWCRSQSFLAGRVKRTQSTHDYHMAWSDADKSDVAQLHGDTKGVEDQSPKNHSNGHLRQERKIFKALSHSGDCVDMQKEILPLTLKGAEDEQIEEAVAVADFDQNQNVAEEQKEDTDVALSGPTVGIMEGEKQPIAPLEEQLACSRGQVNNLGLSTPLPAGLYHFQNEVGDLGRQPTGPTNSGTKVYVRRKDFKDSKSVALSALHPPKVLDSQPHEPSSKADVKDPGTNICKQLSLEDQIALVSDMGLSYGLEAQMIKEMMLHMEQRDNSVAVQKGIKNHQ</sequence>
<dbReference type="CDD" id="cd00590">
    <property type="entry name" value="RRM_SF"/>
    <property type="match status" value="1"/>
</dbReference>
<keyword evidence="2" id="KW-0747">Spliceosome</keyword>
<feature type="compositionally biased region" description="Basic and acidic residues" evidence="5">
    <location>
        <begin position="752"/>
        <end position="764"/>
    </location>
</feature>